<evidence type="ECO:0000256" key="1">
    <source>
        <dbReference type="ARBA" id="ARBA00006987"/>
    </source>
</evidence>
<dbReference type="PANTHER" id="PTHR42928">
    <property type="entry name" value="TRICARBOXYLATE-BINDING PROTEIN"/>
    <property type="match status" value="1"/>
</dbReference>
<dbReference type="RefSeq" id="WP_076489104.1">
    <property type="nucleotide sequence ID" value="NZ_FTMS01000012.1"/>
</dbReference>
<evidence type="ECO:0000313" key="3">
    <source>
        <dbReference type="EMBL" id="SIQ62959.1"/>
    </source>
</evidence>
<dbReference type="Pfam" id="PF03401">
    <property type="entry name" value="TctC"/>
    <property type="match status" value="1"/>
</dbReference>
<keyword evidence="3" id="KW-0675">Receptor</keyword>
<dbReference type="Gene3D" id="3.40.190.150">
    <property type="entry name" value="Bordetella uptake gene, domain 1"/>
    <property type="match status" value="1"/>
</dbReference>
<dbReference type="InterPro" id="IPR042100">
    <property type="entry name" value="Bug_dom1"/>
</dbReference>
<comment type="similarity">
    <text evidence="1">Belongs to the UPF0065 (bug) family.</text>
</comment>
<dbReference type="STRING" id="159291.SAMN05920897_1124"/>
<keyword evidence="2" id="KW-0732">Signal</keyword>
<dbReference type="CDD" id="cd07012">
    <property type="entry name" value="PBP2_Bug_TTT"/>
    <property type="match status" value="1"/>
</dbReference>
<name>A0A1N6UBK7_9SPIO</name>
<dbReference type="Proteomes" id="UP000186400">
    <property type="component" value="Unassembled WGS sequence"/>
</dbReference>
<evidence type="ECO:0000256" key="2">
    <source>
        <dbReference type="SAM" id="SignalP"/>
    </source>
</evidence>
<feature type="chain" id="PRO_5009938702" evidence="2">
    <location>
        <begin position="29"/>
        <end position="337"/>
    </location>
</feature>
<dbReference type="EMBL" id="FTMS01000012">
    <property type="protein sequence ID" value="SIQ62959.1"/>
    <property type="molecule type" value="Genomic_DNA"/>
</dbReference>
<reference evidence="3 4" key="1">
    <citation type="submission" date="2017-01" db="EMBL/GenBank/DDBJ databases">
        <authorList>
            <person name="Mah S.A."/>
            <person name="Swanson W.J."/>
            <person name="Moy G.W."/>
            <person name="Vacquier V.D."/>
        </authorList>
    </citation>
    <scope>NUCLEOTIDE SEQUENCE [LARGE SCALE GENOMIC DNA]</scope>
    <source>
        <strain evidence="3 4">ASpG1</strain>
    </source>
</reference>
<dbReference type="PROSITE" id="PS51257">
    <property type="entry name" value="PROKAR_LIPOPROTEIN"/>
    <property type="match status" value="1"/>
</dbReference>
<dbReference type="Gene3D" id="3.40.190.10">
    <property type="entry name" value="Periplasmic binding protein-like II"/>
    <property type="match status" value="1"/>
</dbReference>
<dbReference type="PANTHER" id="PTHR42928:SF5">
    <property type="entry name" value="BLR1237 PROTEIN"/>
    <property type="match status" value="1"/>
</dbReference>
<sequence length="337" mass="36549">MRKIMGKKSGFFAALAVLGLLIMLGACAREEAASASAAGEASEWKPTRPITIITHVGSGGGTDVAVRLMTDIAREFTDATFVVENVTGGATMNASNAVLARPADGYTVFAMAMSNVNNVVSNDFDRSVYIDGYHWLAKIQKDPAAVIIRKSDRDAGMDFEGIIKQAREKRGNQIWAVPVLGANKHFEALMIWEATGVEATAVPFVSGPLGAAAVLGGSADVQMGNPFNAKGRDLWVAAIASPERMPGFEDSPTFAELGYPELNNEHIWRGLAVRQGTPPAMIEWMEDLVTKIYDHPRWKEFNAENAIAPRAVFGDDFRAIVDRTVEVTEYWLGQLDL</sequence>
<protein>
    <submittedName>
        <fullName evidence="3">Tripartite-type tricarboxylate transporter, receptor component TctC</fullName>
    </submittedName>
</protein>
<gene>
    <name evidence="3" type="ORF">SAMN05920897_1124</name>
</gene>
<organism evidence="3 4">
    <name type="scientific">Alkalispirochaeta americana</name>
    <dbReference type="NCBI Taxonomy" id="159291"/>
    <lineage>
        <taxon>Bacteria</taxon>
        <taxon>Pseudomonadati</taxon>
        <taxon>Spirochaetota</taxon>
        <taxon>Spirochaetia</taxon>
        <taxon>Spirochaetales</taxon>
        <taxon>Spirochaetaceae</taxon>
        <taxon>Alkalispirochaeta</taxon>
    </lineage>
</organism>
<evidence type="ECO:0000313" key="4">
    <source>
        <dbReference type="Proteomes" id="UP000186400"/>
    </source>
</evidence>
<accession>A0A1N6UBK7</accession>
<dbReference type="AlphaFoldDB" id="A0A1N6UBK7"/>
<dbReference type="PIRSF" id="PIRSF017082">
    <property type="entry name" value="YflP"/>
    <property type="match status" value="1"/>
</dbReference>
<proteinExistence type="inferred from homology"/>
<dbReference type="OrthoDB" id="8881899at2"/>
<dbReference type="InterPro" id="IPR005064">
    <property type="entry name" value="BUG"/>
</dbReference>
<keyword evidence="4" id="KW-1185">Reference proteome</keyword>
<feature type="signal peptide" evidence="2">
    <location>
        <begin position="1"/>
        <end position="28"/>
    </location>
</feature>